<comment type="caution">
    <text evidence="3">The sequence shown here is derived from an EMBL/GenBank/DDBJ whole genome shotgun (WGS) entry which is preliminary data.</text>
</comment>
<protein>
    <submittedName>
        <fullName evidence="3">Tetratricopeptide repeat protein</fullName>
    </submittedName>
</protein>
<proteinExistence type="predicted"/>
<dbReference type="Pfam" id="PF13432">
    <property type="entry name" value="TPR_16"/>
    <property type="match status" value="3"/>
</dbReference>
<sequence length="586" mass="62786">MPSLAPCAPRRRFGPALVALSLAFSLPGHAQETGAAPVAEEEVGVAGAFLAARAAASHADYAAAAEWYARALLAEPTNPGFLEGAVMANIGLGEFTPAANMARALHDQGVDTQISYLALLIASLQAEDYAGVIERSTDGVEKGALLDTLVTAWAQAGLGRMSEATETFDKLTRSPEMAAFGLYHKALALASAGDFEGADAIFADERAGALREMRRGVLAHVRVLSQLERNADALKLLDDSFTGEPDFELDQLRHRLAAGEPVPFDMVTTAKDGMAEVFYTLAMALGQEGDPAHTLVYARGAQALRPAQDDTALLVAGLLTEQGQHDLAIEVYAAIPADSPSFHIAEIGRAEATHAAGRTEASIEILQGLARAKPDLLVAQIALADGLRREERFDEARKAYDAAIGLLGPSAPDHWALYFSRGICAERLGDFDGTVADMREALRLNPDQAQVLNYLGYSYVDRGENLDEALGMIERAVAKEPGSGYIIDSLAWAYYRLGRYGEAVEPMERASLLEPVDPIVTDHLGDVYWAVGRTREAEFQWHRALSYGPEEKDALRIRAKIEKGLDAVLAEEGAKPIAPVEAKAAP</sequence>
<reference evidence="3 4" key="1">
    <citation type="submission" date="2020-02" db="EMBL/GenBank/DDBJ databases">
        <authorList>
            <person name="Chen W.-M."/>
        </authorList>
    </citation>
    <scope>NUCLEOTIDE SEQUENCE [LARGE SCALE GENOMIC DNA]</scope>
    <source>
        <strain evidence="3 4">KMS-5</strain>
    </source>
</reference>
<name>A0A6M0QW31_9RHOB</name>
<organism evidence="3 4">
    <name type="scientific">Tabrizicola oligotrophica</name>
    <dbReference type="NCBI Taxonomy" id="2710650"/>
    <lineage>
        <taxon>Bacteria</taxon>
        <taxon>Pseudomonadati</taxon>
        <taxon>Pseudomonadota</taxon>
        <taxon>Alphaproteobacteria</taxon>
        <taxon>Rhodobacterales</taxon>
        <taxon>Paracoccaceae</taxon>
        <taxon>Tabrizicola</taxon>
    </lineage>
</organism>
<gene>
    <name evidence="3" type="ORF">G4Z14_11295</name>
</gene>
<dbReference type="SUPFAM" id="SSF48452">
    <property type="entry name" value="TPR-like"/>
    <property type="match status" value="3"/>
</dbReference>
<dbReference type="Gene3D" id="1.25.40.10">
    <property type="entry name" value="Tetratricopeptide repeat domain"/>
    <property type="match status" value="2"/>
</dbReference>
<accession>A0A6M0QW31</accession>
<evidence type="ECO:0000256" key="1">
    <source>
        <dbReference type="PROSITE-ProRule" id="PRU00339"/>
    </source>
</evidence>
<dbReference type="InterPro" id="IPR011990">
    <property type="entry name" value="TPR-like_helical_dom_sf"/>
</dbReference>
<dbReference type="InterPro" id="IPR019734">
    <property type="entry name" value="TPR_rpt"/>
</dbReference>
<feature type="signal peptide" evidence="2">
    <location>
        <begin position="1"/>
        <end position="30"/>
    </location>
</feature>
<dbReference type="EMBL" id="JAAIVJ010000006">
    <property type="protein sequence ID" value="NEY90883.1"/>
    <property type="molecule type" value="Genomic_DNA"/>
</dbReference>
<keyword evidence="1" id="KW-0802">TPR repeat</keyword>
<feature type="repeat" description="TPR" evidence="1">
    <location>
        <begin position="415"/>
        <end position="448"/>
    </location>
</feature>
<dbReference type="RefSeq" id="WP_164625771.1">
    <property type="nucleotide sequence ID" value="NZ_JAAIVJ010000006.1"/>
</dbReference>
<evidence type="ECO:0000313" key="4">
    <source>
        <dbReference type="Proteomes" id="UP000477782"/>
    </source>
</evidence>
<evidence type="ECO:0000256" key="2">
    <source>
        <dbReference type="SAM" id="SignalP"/>
    </source>
</evidence>
<feature type="chain" id="PRO_5027106813" evidence="2">
    <location>
        <begin position="31"/>
        <end position="586"/>
    </location>
</feature>
<dbReference type="PANTHER" id="PTHR12558:SF13">
    <property type="entry name" value="CELL DIVISION CYCLE PROTEIN 27 HOMOLOG"/>
    <property type="match status" value="1"/>
</dbReference>
<dbReference type="PANTHER" id="PTHR12558">
    <property type="entry name" value="CELL DIVISION CYCLE 16,23,27"/>
    <property type="match status" value="1"/>
</dbReference>
<keyword evidence="4" id="KW-1185">Reference proteome</keyword>
<dbReference type="SMART" id="SM00028">
    <property type="entry name" value="TPR"/>
    <property type="match status" value="7"/>
</dbReference>
<evidence type="ECO:0000313" key="3">
    <source>
        <dbReference type="EMBL" id="NEY90883.1"/>
    </source>
</evidence>
<dbReference type="Proteomes" id="UP000477782">
    <property type="component" value="Unassembled WGS sequence"/>
</dbReference>
<dbReference type="PROSITE" id="PS50005">
    <property type="entry name" value="TPR"/>
    <property type="match status" value="1"/>
</dbReference>
<dbReference type="AlphaFoldDB" id="A0A6M0QW31"/>
<keyword evidence="2" id="KW-0732">Signal</keyword>